<sequence>MANNKLTLTDTDGDYLEIEESTSPSEGVAFVRASSSGVYLTARQVRQLIDRLEPVAAPPATALDTFNDFPLGQVFQWSDDRSKRVKVSKSHYAVLSAHSGKPSVYEAADQLKDKAADRIKAVS</sequence>
<dbReference type="Proteomes" id="UP000251585">
    <property type="component" value="Segment"/>
</dbReference>
<name>A0A2Z4Q482_9CAUD</name>
<gene>
    <name evidence="2" type="primary">77</name>
    <name evidence="2" type="ORF">PBI_FLOOF_77</name>
</gene>
<protein>
    <submittedName>
        <fullName evidence="2">Uncharacterized protein</fullName>
    </submittedName>
</protein>
<evidence type="ECO:0000313" key="2">
    <source>
        <dbReference type="EMBL" id="AWY04912.1"/>
    </source>
</evidence>
<accession>A0A2Z4Q482</accession>
<dbReference type="EMBL" id="MH271298">
    <property type="protein sequence ID" value="AWY04912.1"/>
    <property type="molecule type" value="Genomic_DNA"/>
</dbReference>
<organism evidence="2 3">
    <name type="scientific">Microbacterium phage Floof</name>
    <dbReference type="NCBI Taxonomy" id="2201433"/>
    <lineage>
        <taxon>Viruses</taxon>
        <taxon>Duplodnaviria</taxon>
        <taxon>Heunggongvirae</taxon>
        <taxon>Uroviricota</taxon>
        <taxon>Caudoviricetes</taxon>
        <taxon>Casidaviridae</taxon>
        <taxon>Percivalvirus</taxon>
        <taxon>Percivalvirus floof</taxon>
    </lineage>
</organism>
<evidence type="ECO:0000256" key="1">
    <source>
        <dbReference type="SAM" id="MobiDB-lite"/>
    </source>
</evidence>
<evidence type="ECO:0000313" key="3">
    <source>
        <dbReference type="Proteomes" id="UP000251585"/>
    </source>
</evidence>
<reference evidence="3" key="1">
    <citation type="submission" date="2018-04" db="EMBL/GenBank/DDBJ databases">
        <authorList>
            <person name="Go L.Y."/>
            <person name="Mitchell J.A."/>
        </authorList>
    </citation>
    <scope>NUCLEOTIDE SEQUENCE [LARGE SCALE GENOMIC DNA]</scope>
</reference>
<keyword evidence="3" id="KW-1185">Reference proteome</keyword>
<proteinExistence type="predicted"/>
<feature type="region of interest" description="Disordered" evidence="1">
    <location>
        <begin position="1"/>
        <end position="20"/>
    </location>
</feature>
<feature type="compositionally biased region" description="Acidic residues" evidence="1">
    <location>
        <begin position="11"/>
        <end position="20"/>
    </location>
</feature>
<feature type="compositionally biased region" description="Polar residues" evidence="1">
    <location>
        <begin position="1"/>
        <end position="10"/>
    </location>
</feature>